<gene>
    <name evidence="3" type="ordered locus">Dalk_1469</name>
</gene>
<dbReference type="KEGG" id="dal:Dalk_1469"/>
<proteinExistence type="predicted"/>
<keyword evidence="1" id="KW-1133">Transmembrane helix</keyword>
<dbReference type="Pfam" id="PF12158">
    <property type="entry name" value="DUF3592"/>
    <property type="match status" value="1"/>
</dbReference>
<dbReference type="Proteomes" id="UP000000739">
    <property type="component" value="Chromosome"/>
</dbReference>
<dbReference type="HOGENOM" id="CLU_133746_0_0_7"/>
<accession>B8FA73</accession>
<reference evidence="3 4" key="1">
    <citation type="journal article" date="2012" name="Environ. Microbiol.">
        <title>The genome sequence of Desulfatibacillum alkenivorans AK-01: a blueprint for anaerobic alkane oxidation.</title>
        <authorList>
            <person name="Callaghan A.V."/>
            <person name="Morris B.E."/>
            <person name="Pereira I.A."/>
            <person name="McInerney M.J."/>
            <person name="Austin R.N."/>
            <person name="Groves J.T."/>
            <person name="Kukor J.J."/>
            <person name="Suflita J.M."/>
            <person name="Young L.Y."/>
            <person name="Zylstra G.J."/>
            <person name="Wawrik B."/>
        </authorList>
    </citation>
    <scope>NUCLEOTIDE SEQUENCE [LARGE SCALE GENOMIC DNA]</scope>
    <source>
        <strain evidence="3 4">AK-01</strain>
    </source>
</reference>
<dbReference type="InterPro" id="IPR021994">
    <property type="entry name" value="DUF3592"/>
</dbReference>
<feature type="domain" description="DUF3592" evidence="2">
    <location>
        <begin position="37"/>
        <end position="128"/>
    </location>
</feature>
<keyword evidence="1" id="KW-0472">Membrane</keyword>
<dbReference type="RefSeq" id="WP_012610604.1">
    <property type="nucleotide sequence ID" value="NC_011768.1"/>
</dbReference>
<protein>
    <recommendedName>
        <fullName evidence="2">DUF3592 domain-containing protein</fullName>
    </recommendedName>
</protein>
<name>B8FA73_DESAL</name>
<sequence>MDWFGWGLVLVGAAGITAFLVNLKRAAASRNWPKVIGTVVISEFSRSKGTDQEQYSYTENVRIVYDFIVYGRVYQRDCVRIGSFLDVAATVPGVSNAADIYARYRQGKPCTVYYNPNNPKVCCLEPGGEVSAVIGLVLCAGLLAWGFSRLF</sequence>
<dbReference type="EMBL" id="CP001322">
    <property type="protein sequence ID" value="ACL03169.1"/>
    <property type="molecule type" value="Genomic_DNA"/>
</dbReference>
<evidence type="ECO:0000313" key="3">
    <source>
        <dbReference type="EMBL" id="ACL03169.1"/>
    </source>
</evidence>
<evidence type="ECO:0000259" key="2">
    <source>
        <dbReference type="Pfam" id="PF12158"/>
    </source>
</evidence>
<keyword evidence="4" id="KW-1185">Reference proteome</keyword>
<feature type="transmembrane region" description="Helical" evidence="1">
    <location>
        <begin position="6"/>
        <end position="23"/>
    </location>
</feature>
<organism evidence="3 4">
    <name type="scientific">Desulfatibacillum aliphaticivorans</name>
    <dbReference type="NCBI Taxonomy" id="218208"/>
    <lineage>
        <taxon>Bacteria</taxon>
        <taxon>Pseudomonadati</taxon>
        <taxon>Thermodesulfobacteriota</taxon>
        <taxon>Desulfobacteria</taxon>
        <taxon>Desulfobacterales</taxon>
        <taxon>Desulfatibacillaceae</taxon>
        <taxon>Desulfatibacillum</taxon>
    </lineage>
</organism>
<evidence type="ECO:0000256" key="1">
    <source>
        <dbReference type="SAM" id="Phobius"/>
    </source>
</evidence>
<feature type="transmembrane region" description="Helical" evidence="1">
    <location>
        <begin position="130"/>
        <end position="148"/>
    </location>
</feature>
<evidence type="ECO:0000313" key="4">
    <source>
        <dbReference type="Proteomes" id="UP000000739"/>
    </source>
</evidence>
<dbReference type="AlphaFoldDB" id="B8FA73"/>
<keyword evidence="1" id="KW-0812">Transmembrane</keyword>